<dbReference type="EnsemblMetazoa" id="ISCW016079-RA">
    <property type="protein sequence ID" value="ISCW016079-PA"/>
    <property type="gene ID" value="ISCW016079"/>
</dbReference>
<gene>
    <name evidence="9" type="ORF">IscW_ISCW016079</name>
</gene>
<evidence type="ECO:0000256" key="4">
    <source>
        <dbReference type="ARBA" id="ARBA00022692"/>
    </source>
</evidence>
<sequence>MPNIDLLIFTSFLAINLLVGLLNIKNIKNIREYAIGKRNFSTGTIVATLIATWIGTSTFLIDNSRIYTDGLFYLLPSIFGSVVSWLLISYFIAPRFENFLGSLSAAEIIGEAYGNKVRILTSIVSILMSIGRIAMQFHVASLILQLFFNISNFYIDLCIATVIISYSAFGGVKSVTFTEAVQFFTYSAI</sequence>
<dbReference type="Proteomes" id="UP000001555">
    <property type="component" value="Unassembled WGS sequence"/>
</dbReference>
<dbReference type="PANTHER" id="PTHR48086:SF7">
    <property type="entry name" value="SODIUM-SOLUTE SYMPORTER-RELATED"/>
    <property type="match status" value="1"/>
</dbReference>
<feature type="transmembrane region" description="Helical" evidence="8">
    <location>
        <begin position="6"/>
        <end position="24"/>
    </location>
</feature>
<dbReference type="GO" id="GO:0016020">
    <property type="term" value="C:membrane"/>
    <property type="evidence" value="ECO:0007669"/>
    <property type="project" value="UniProtKB-SubCell"/>
</dbReference>
<organism>
    <name type="scientific">Ixodes scapularis</name>
    <name type="common">Black-legged tick</name>
    <name type="synonym">Deer tick</name>
    <dbReference type="NCBI Taxonomy" id="6945"/>
    <lineage>
        <taxon>Eukaryota</taxon>
        <taxon>Metazoa</taxon>
        <taxon>Ecdysozoa</taxon>
        <taxon>Arthropoda</taxon>
        <taxon>Chelicerata</taxon>
        <taxon>Arachnida</taxon>
        <taxon>Acari</taxon>
        <taxon>Parasitiformes</taxon>
        <taxon>Ixodida</taxon>
        <taxon>Ixodoidea</taxon>
        <taxon>Ixodidae</taxon>
        <taxon>Ixodinae</taxon>
        <taxon>Ixodes</taxon>
    </lineage>
</organism>
<evidence type="ECO:0000256" key="8">
    <source>
        <dbReference type="SAM" id="Phobius"/>
    </source>
</evidence>
<feature type="transmembrane region" description="Helical" evidence="8">
    <location>
        <begin position="44"/>
        <end position="61"/>
    </location>
</feature>
<reference evidence="10" key="2">
    <citation type="submission" date="2020-05" db="UniProtKB">
        <authorList>
            <consortium name="EnsemblMetazoa"/>
        </authorList>
    </citation>
    <scope>IDENTIFICATION</scope>
    <source>
        <strain evidence="10">wikel</strain>
    </source>
</reference>
<feature type="transmembrane region" description="Helical" evidence="8">
    <location>
        <begin position="153"/>
        <end position="172"/>
    </location>
</feature>
<evidence type="ECO:0000313" key="10">
    <source>
        <dbReference type="EnsemblMetazoa" id="ISCW016079-PA"/>
    </source>
</evidence>
<dbReference type="EMBL" id="ABJB010953792">
    <property type="status" value="NOT_ANNOTATED_CDS"/>
    <property type="molecule type" value="Genomic_DNA"/>
</dbReference>
<dbReference type="InterPro" id="IPR038377">
    <property type="entry name" value="Na/Glc_symporter_sf"/>
</dbReference>
<keyword evidence="6 8" id="KW-0472">Membrane</keyword>
<dbReference type="InterPro" id="IPR001734">
    <property type="entry name" value="Na/solute_symporter"/>
</dbReference>
<feature type="transmembrane region" description="Helical" evidence="8">
    <location>
        <begin position="73"/>
        <end position="93"/>
    </location>
</feature>
<keyword evidence="5 8" id="KW-1133">Transmembrane helix</keyword>
<keyword evidence="4 8" id="KW-0812">Transmembrane</keyword>
<reference evidence="9 11" key="1">
    <citation type="submission" date="2008-03" db="EMBL/GenBank/DDBJ databases">
        <title>Annotation of Ixodes scapularis.</title>
        <authorList>
            <consortium name="Ixodes scapularis Genome Project Consortium"/>
            <person name="Caler E."/>
            <person name="Hannick L.I."/>
            <person name="Bidwell S."/>
            <person name="Joardar V."/>
            <person name="Thiagarajan M."/>
            <person name="Amedeo P."/>
            <person name="Galinsky K.J."/>
            <person name="Schobel S."/>
            <person name="Inman J."/>
            <person name="Hostetler J."/>
            <person name="Miller J."/>
            <person name="Hammond M."/>
            <person name="Megy K."/>
            <person name="Lawson D."/>
            <person name="Kodira C."/>
            <person name="Sutton G."/>
            <person name="Meyer J."/>
            <person name="Hill C.A."/>
            <person name="Birren B."/>
            <person name="Nene V."/>
            <person name="Collins F."/>
            <person name="Alarcon-Chaidez F."/>
            <person name="Wikel S."/>
            <person name="Strausberg R."/>
        </authorList>
    </citation>
    <scope>NUCLEOTIDE SEQUENCE [LARGE SCALE GENOMIC DNA]</scope>
    <source>
        <strain evidence="11">Wikel</strain>
        <strain evidence="9">Wikel colony</strain>
    </source>
</reference>
<dbReference type="InterPro" id="IPR050277">
    <property type="entry name" value="Sodium:Solute_Symporter"/>
</dbReference>
<dbReference type="PROSITE" id="PS50283">
    <property type="entry name" value="NA_SOLUT_SYMP_3"/>
    <property type="match status" value="1"/>
</dbReference>
<keyword evidence="3" id="KW-0813">Transport</keyword>
<comment type="similarity">
    <text evidence="2 7">Belongs to the sodium:solute symporter (SSF) (TC 2.A.21) family.</text>
</comment>
<proteinExistence type="inferred from homology"/>
<evidence type="ECO:0000313" key="11">
    <source>
        <dbReference type="Proteomes" id="UP000001555"/>
    </source>
</evidence>
<dbReference type="GO" id="GO:0022857">
    <property type="term" value="F:transmembrane transporter activity"/>
    <property type="evidence" value="ECO:0007669"/>
    <property type="project" value="InterPro"/>
</dbReference>
<evidence type="ECO:0000256" key="2">
    <source>
        <dbReference type="ARBA" id="ARBA00006434"/>
    </source>
</evidence>
<dbReference type="HOGENOM" id="CLU_1437827_0_0_1"/>
<evidence type="ECO:0000256" key="6">
    <source>
        <dbReference type="ARBA" id="ARBA00023136"/>
    </source>
</evidence>
<dbReference type="Pfam" id="PF00474">
    <property type="entry name" value="SSF"/>
    <property type="match status" value="1"/>
</dbReference>
<dbReference type="EMBL" id="DS644550">
    <property type="protein sequence ID" value="EEC02139.1"/>
    <property type="molecule type" value="Genomic_DNA"/>
</dbReference>
<evidence type="ECO:0000256" key="7">
    <source>
        <dbReference type="RuleBase" id="RU362091"/>
    </source>
</evidence>
<feature type="non-terminal residue" evidence="9">
    <location>
        <position position="189"/>
    </location>
</feature>
<dbReference type="Gene3D" id="1.20.1730.10">
    <property type="entry name" value="Sodium/glucose cotransporter"/>
    <property type="match status" value="1"/>
</dbReference>
<dbReference type="AlphaFoldDB" id="B7P6B7"/>
<evidence type="ECO:0000313" key="9">
    <source>
        <dbReference type="EMBL" id="EEC02139.1"/>
    </source>
</evidence>
<comment type="subcellular location">
    <subcellularLocation>
        <location evidence="1">Membrane</location>
        <topology evidence="1">Multi-pass membrane protein</topology>
    </subcellularLocation>
</comment>
<evidence type="ECO:0000256" key="1">
    <source>
        <dbReference type="ARBA" id="ARBA00004141"/>
    </source>
</evidence>
<evidence type="ECO:0000256" key="5">
    <source>
        <dbReference type="ARBA" id="ARBA00022989"/>
    </source>
</evidence>
<accession>B7P6B7</accession>
<name>B7P6B7_IXOSC</name>
<dbReference type="PaxDb" id="6945-B7P6B7"/>
<evidence type="ECO:0000256" key="3">
    <source>
        <dbReference type="ARBA" id="ARBA00022448"/>
    </source>
</evidence>
<keyword evidence="11" id="KW-1185">Reference proteome</keyword>
<dbReference type="VEuPathDB" id="VectorBase:ISCW016079"/>
<dbReference type="PANTHER" id="PTHR48086">
    <property type="entry name" value="SODIUM/PROLINE SYMPORTER-RELATED"/>
    <property type="match status" value="1"/>
</dbReference>
<protein>
    <submittedName>
        <fullName evidence="9 10">Sodium/solute symporter, putative</fullName>
    </submittedName>
</protein>